<dbReference type="CDD" id="cd04623">
    <property type="entry name" value="CBS_pair_bac_euk"/>
    <property type="match status" value="1"/>
</dbReference>
<evidence type="ECO:0000259" key="3">
    <source>
        <dbReference type="PROSITE" id="PS51371"/>
    </source>
</evidence>
<dbReference type="SUPFAM" id="SSF54631">
    <property type="entry name" value="CBS-domain pair"/>
    <property type="match status" value="1"/>
</dbReference>
<proteinExistence type="predicted"/>
<dbReference type="PANTHER" id="PTHR43080">
    <property type="entry name" value="CBS DOMAIN-CONTAINING PROTEIN CBSX3, MITOCHONDRIAL"/>
    <property type="match status" value="1"/>
</dbReference>
<keyword evidence="1 2" id="KW-0129">CBS domain</keyword>
<feature type="domain" description="CBS" evidence="3">
    <location>
        <begin position="11"/>
        <end position="69"/>
    </location>
</feature>
<dbReference type="Pfam" id="PF00571">
    <property type="entry name" value="CBS"/>
    <property type="match status" value="2"/>
</dbReference>
<dbReference type="InterPro" id="IPR000644">
    <property type="entry name" value="CBS_dom"/>
</dbReference>
<evidence type="ECO:0000313" key="5">
    <source>
        <dbReference type="Proteomes" id="UP000194798"/>
    </source>
</evidence>
<evidence type="ECO:0000256" key="1">
    <source>
        <dbReference type="ARBA" id="ARBA00023122"/>
    </source>
</evidence>
<gene>
    <name evidence="4" type="ORF">TPSD3_05580</name>
</gene>
<dbReference type="SMART" id="SM00116">
    <property type="entry name" value="CBS"/>
    <property type="match status" value="2"/>
</dbReference>
<comment type="caution">
    <text evidence="4">The sequence shown here is derived from an EMBL/GenBank/DDBJ whole genome shotgun (WGS) entry which is preliminary data.</text>
</comment>
<evidence type="ECO:0000313" key="4">
    <source>
        <dbReference type="EMBL" id="OUD14627.1"/>
    </source>
</evidence>
<dbReference type="AlphaFoldDB" id="A0A251XA77"/>
<accession>A0A251XA77</accession>
<dbReference type="InterPro" id="IPR044725">
    <property type="entry name" value="CBSX3_CBS_dom"/>
</dbReference>
<organism evidence="4 5">
    <name type="scientific">Thioflexithrix psekupsensis</name>
    <dbReference type="NCBI Taxonomy" id="1570016"/>
    <lineage>
        <taxon>Bacteria</taxon>
        <taxon>Pseudomonadati</taxon>
        <taxon>Pseudomonadota</taxon>
        <taxon>Gammaproteobacteria</taxon>
        <taxon>Thiotrichales</taxon>
        <taxon>Thioflexithrix</taxon>
    </lineage>
</organism>
<dbReference type="Proteomes" id="UP000194798">
    <property type="component" value="Unassembled WGS sequence"/>
</dbReference>
<feature type="domain" description="CBS" evidence="3">
    <location>
        <begin position="78"/>
        <end position="133"/>
    </location>
</feature>
<dbReference type="InterPro" id="IPR046342">
    <property type="entry name" value="CBS_dom_sf"/>
</dbReference>
<dbReference type="Gene3D" id="3.10.580.10">
    <property type="entry name" value="CBS-domain"/>
    <property type="match status" value="1"/>
</dbReference>
<evidence type="ECO:0000256" key="2">
    <source>
        <dbReference type="PROSITE-ProRule" id="PRU00703"/>
    </source>
</evidence>
<protein>
    <recommendedName>
        <fullName evidence="3">CBS domain-containing protein</fullName>
    </recommendedName>
</protein>
<reference evidence="4 5" key="1">
    <citation type="submission" date="2016-12" db="EMBL/GenBank/DDBJ databases">
        <title>Thioflexothrix psekupsii D3 genome sequencing and assembly.</title>
        <authorList>
            <person name="Fomenkov A."/>
            <person name="Vincze T."/>
            <person name="Grabovich M."/>
            <person name="Anton B.P."/>
            <person name="Dubinina G."/>
            <person name="Orlova M."/>
            <person name="Belousova E."/>
            <person name="Roberts R.J."/>
        </authorList>
    </citation>
    <scope>NUCLEOTIDE SEQUENCE [LARGE SCALE GENOMIC DNA]</scope>
    <source>
        <strain evidence="4">D3</strain>
    </source>
</reference>
<sequence>MTLKMVLDSKANKGDTIMVNEDASLLSATRTMCDAKVGAVLVQNAKQEPVGILSERDILRFCAKNHLDFDRVKVGEVMTRDLIVGTLDSLVKDVQAIMTEKKFRHLPVVDGGKVVGLVSIGDLVRIQLEETDVEVQYLRNFINL</sequence>
<dbReference type="InterPro" id="IPR051257">
    <property type="entry name" value="Diverse_CBS-Domain"/>
</dbReference>
<keyword evidence="5" id="KW-1185">Reference proteome</keyword>
<dbReference type="EMBL" id="MSLT01000012">
    <property type="protein sequence ID" value="OUD14627.1"/>
    <property type="molecule type" value="Genomic_DNA"/>
</dbReference>
<name>A0A251XA77_9GAMM</name>
<dbReference type="PANTHER" id="PTHR43080:SF2">
    <property type="entry name" value="CBS DOMAIN-CONTAINING PROTEIN"/>
    <property type="match status" value="1"/>
</dbReference>
<dbReference type="PROSITE" id="PS51371">
    <property type="entry name" value="CBS"/>
    <property type="match status" value="2"/>
</dbReference>